<dbReference type="InterPro" id="IPR051767">
    <property type="entry name" value="Nucleoporin_NUP42"/>
</dbReference>
<comment type="subcellular location">
    <subcellularLocation>
        <location evidence="1">Nucleus</location>
    </subcellularLocation>
</comment>
<protein>
    <recommendedName>
        <fullName evidence="8">C3H1-type domain-containing protein</fullName>
    </recommendedName>
</protein>
<dbReference type="PROSITE" id="PS50103">
    <property type="entry name" value="ZF_C3H1"/>
    <property type="match status" value="1"/>
</dbReference>
<dbReference type="Pfam" id="PF18044">
    <property type="entry name" value="zf-CCCH_4"/>
    <property type="match status" value="1"/>
</dbReference>
<evidence type="ECO:0000256" key="7">
    <source>
        <dbReference type="SAM" id="MobiDB-lite"/>
    </source>
</evidence>
<reference evidence="10" key="1">
    <citation type="submission" date="2014-04" db="EMBL/GenBank/DDBJ databases">
        <title>Evolutionary Origins and Diversification of the Mycorrhizal Mutualists.</title>
        <authorList>
            <consortium name="DOE Joint Genome Institute"/>
            <consortium name="Mycorrhizal Genomics Consortium"/>
            <person name="Kohler A."/>
            <person name="Kuo A."/>
            <person name="Nagy L.G."/>
            <person name="Floudas D."/>
            <person name="Copeland A."/>
            <person name="Barry K.W."/>
            <person name="Cichocki N."/>
            <person name="Veneault-Fourrey C."/>
            <person name="LaButti K."/>
            <person name="Lindquist E.A."/>
            <person name="Lipzen A."/>
            <person name="Lundell T."/>
            <person name="Morin E."/>
            <person name="Murat C."/>
            <person name="Riley R."/>
            <person name="Ohm R."/>
            <person name="Sun H."/>
            <person name="Tunlid A."/>
            <person name="Henrissat B."/>
            <person name="Grigoriev I.V."/>
            <person name="Hibbett D.S."/>
            <person name="Martin F."/>
        </authorList>
    </citation>
    <scope>NUCLEOTIDE SEQUENCE [LARGE SCALE GENOMIC DNA]</scope>
    <source>
        <strain evidence="10">FD-334 SS-4</strain>
    </source>
</reference>
<keyword evidence="3 6" id="KW-0863">Zinc-finger</keyword>
<feature type="non-terminal residue" evidence="9">
    <location>
        <position position="189"/>
    </location>
</feature>
<keyword evidence="4 6" id="KW-0862">Zinc</keyword>
<name>A0A0D2QD48_HYPSF</name>
<evidence type="ECO:0000256" key="3">
    <source>
        <dbReference type="ARBA" id="ARBA00022771"/>
    </source>
</evidence>
<evidence type="ECO:0000256" key="6">
    <source>
        <dbReference type="PROSITE-ProRule" id="PRU00723"/>
    </source>
</evidence>
<keyword evidence="10" id="KW-1185">Reference proteome</keyword>
<evidence type="ECO:0000256" key="4">
    <source>
        <dbReference type="ARBA" id="ARBA00022833"/>
    </source>
</evidence>
<evidence type="ECO:0000256" key="1">
    <source>
        <dbReference type="ARBA" id="ARBA00004123"/>
    </source>
</evidence>
<dbReference type="EMBL" id="KN817518">
    <property type="protein sequence ID" value="KJA29545.1"/>
    <property type="molecule type" value="Genomic_DNA"/>
</dbReference>
<feature type="compositionally biased region" description="Low complexity" evidence="7">
    <location>
        <begin position="141"/>
        <end position="174"/>
    </location>
</feature>
<dbReference type="Proteomes" id="UP000054270">
    <property type="component" value="Unassembled WGS sequence"/>
</dbReference>
<evidence type="ECO:0000313" key="9">
    <source>
        <dbReference type="EMBL" id="KJA29545.1"/>
    </source>
</evidence>
<dbReference type="STRING" id="945553.A0A0D2QD48"/>
<dbReference type="AlphaFoldDB" id="A0A0D2QD48"/>
<proteinExistence type="predicted"/>
<evidence type="ECO:0000259" key="8">
    <source>
        <dbReference type="PROSITE" id="PS50103"/>
    </source>
</evidence>
<evidence type="ECO:0000256" key="5">
    <source>
        <dbReference type="ARBA" id="ARBA00023242"/>
    </source>
</evidence>
<accession>A0A0D2QD48</accession>
<keyword evidence="5" id="KW-0539">Nucleus</keyword>
<dbReference type="GO" id="GO:0008270">
    <property type="term" value="F:zinc ion binding"/>
    <property type="evidence" value="ECO:0007669"/>
    <property type="project" value="UniProtKB-KW"/>
</dbReference>
<evidence type="ECO:0000313" key="10">
    <source>
        <dbReference type="Proteomes" id="UP000054270"/>
    </source>
</evidence>
<dbReference type="InterPro" id="IPR041367">
    <property type="entry name" value="Znf-CCCH_4"/>
</dbReference>
<evidence type="ECO:0000256" key="2">
    <source>
        <dbReference type="ARBA" id="ARBA00022723"/>
    </source>
</evidence>
<feature type="domain" description="C3H1-type" evidence="8">
    <location>
        <begin position="1"/>
        <end position="25"/>
    </location>
</feature>
<dbReference type="PANTHER" id="PTHR46527">
    <property type="entry name" value="NUCLEOPORIN-LIKE PROTEIN 2"/>
    <property type="match status" value="1"/>
</dbReference>
<feature type="region of interest" description="Disordered" evidence="7">
    <location>
        <begin position="137"/>
        <end position="189"/>
    </location>
</feature>
<dbReference type="GO" id="GO:0005634">
    <property type="term" value="C:nucleus"/>
    <property type="evidence" value="ECO:0007669"/>
    <property type="project" value="UniProtKB-SubCell"/>
</dbReference>
<keyword evidence="2 6" id="KW-0479">Metal-binding</keyword>
<dbReference type="Gene3D" id="4.10.1000.10">
    <property type="entry name" value="Zinc finger, CCCH-type"/>
    <property type="match status" value="1"/>
</dbReference>
<feature type="region of interest" description="Disordered" evidence="7">
    <location>
        <begin position="21"/>
        <end position="47"/>
    </location>
</feature>
<dbReference type="SMART" id="SM00356">
    <property type="entry name" value="ZnF_C3H1"/>
    <property type="match status" value="1"/>
</dbReference>
<sequence>MAVCQFFLRGQCRFGESCRNEHPATPPTSGFGNSSWTRNTTPSANSKDVPFTAAAILSDLSGDQPVWLLSSYGPSKAEPCLLAGIDESPEELRVKYTLAVKAGTGNEYLQYENNAMSAADRVRENARSNHHQAYEQALRNSAQGSSPPAASTSAFGSTSTPSAFGSSSTPSAFGNASAPTASAFGSGAP</sequence>
<organism evidence="9 10">
    <name type="scientific">Hypholoma sublateritium (strain FD-334 SS-4)</name>
    <dbReference type="NCBI Taxonomy" id="945553"/>
    <lineage>
        <taxon>Eukaryota</taxon>
        <taxon>Fungi</taxon>
        <taxon>Dikarya</taxon>
        <taxon>Basidiomycota</taxon>
        <taxon>Agaricomycotina</taxon>
        <taxon>Agaricomycetes</taxon>
        <taxon>Agaricomycetidae</taxon>
        <taxon>Agaricales</taxon>
        <taxon>Agaricineae</taxon>
        <taxon>Strophariaceae</taxon>
        <taxon>Hypholoma</taxon>
    </lineage>
</organism>
<dbReference type="PANTHER" id="PTHR46527:SF1">
    <property type="entry name" value="NUCLEOPORIN NUP42"/>
    <property type="match status" value="1"/>
</dbReference>
<dbReference type="OrthoDB" id="20729at2759"/>
<feature type="zinc finger region" description="C3H1-type" evidence="6">
    <location>
        <begin position="1"/>
        <end position="25"/>
    </location>
</feature>
<dbReference type="InterPro" id="IPR000571">
    <property type="entry name" value="Znf_CCCH"/>
</dbReference>
<gene>
    <name evidence="9" type="ORF">HYPSUDRAFT_152370</name>
</gene>
<feature type="compositionally biased region" description="Polar residues" evidence="7">
    <location>
        <begin position="27"/>
        <end position="46"/>
    </location>
</feature>